<dbReference type="FunFam" id="3.40.640.10:FF:000033">
    <property type="entry name" value="Aspartate aminotransferase"/>
    <property type="match status" value="1"/>
</dbReference>
<gene>
    <name evidence="8" type="ORF">FC62_GL001007</name>
</gene>
<dbReference type="Gene3D" id="3.40.640.10">
    <property type="entry name" value="Type I PLP-dependent aspartate aminotransferase-like (Major domain)"/>
    <property type="match status" value="1"/>
</dbReference>
<dbReference type="InterPro" id="IPR050596">
    <property type="entry name" value="AspAT/PAT-like"/>
</dbReference>
<evidence type="ECO:0000259" key="7">
    <source>
        <dbReference type="Pfam" id="PF00155"/>
    </source>
</evidence>
<comment type="similarity">
    <text evidence="2 6">Belongs to the class-I pyridoxal-phosphate-dependent aminotransferase family.</text>
</comment>
<organism evidence="8 9">
    <name type="scientific">Amylolactobacillus amylotrophicus DSM 20534</name>
    <dbReference type="NCBI Taxonomy" id="1423722"/>
    <lineage>
        <taxon>Bacteria</taxon>
        <taxon>Bacillati</taxon>
        <taxon>Bacillota</taxon>
        <taxon>Bacilli</taxon>
        <taxon>Lactobacillales</taxon>
        <taxon>Lactobacillaceae</taxon>
        <taxon>Amylolactobacillus</taxon>
    </lineage>
</organism>
<proteinExistence type="inferred from homology"/>
<dbReference type="InterPro" id="IPR015421">
    <property type="entry name" value="PyrdxlP-dep_Trfase_major"/>
</dbReference>
<keyword evidence="9" id="KW-1185">Reference proteome</keyword>
<dbReference type="AlphaFoldDB" id="A0A0R1H352"/>
<evidence type="ECO:0000256" key="2">
    <source>
        <dbReference type="ARBA" id="ARBA00007441"/>
    </source>
</evidence>
<keyword evidence="3 6" id="KW-0032">Aminotransferase</keyword>
<dbReference type="GO" id="GO:0006520">
    <property type="term" value="P:amino acid metabolic process"/>
    <property type="evidence" value="ECO:0007669"/>
    <property type="project" value="InterPro"/>
</dbReference>
<evidence type="ECO:0000313" key="9">
    <source>
        <dbReference type="Proteomes" id="UP000050909"/>
    </source>
</evidence>
<dbReference type="Pfam" id="PF00155">
    <property type="entry name" value="Aminotran_1_2"/>
    <property type="match status" value="1"/>
</dbReference>
<dbReference type="Proteomes" id="UP000050909">
    <property type="component" value="Unassembled WGS sequence"/>
</dbReference>
<dbReference type="RefSeq" id="WP_056945856.1">
    <property type="nucleotide sequence ID" value="NZ_AZCV01000002.1"/>
</dbReference>
<name>A0A0R1H352_9LACO</name>
<dbReference type="PANTHER" id="PTHR46383">
    <property type="entry name" value="ASPARTATE AMINOTRANSFERASE"/>
    <property type="match status" value="1"/>
</dbReference>
<evidence type="ECO:0000256" key="5">
    <source>
        <dbReference type="ARBA" id="ARBA00022898"/>
    </source>
</evidence>
<dbReference type="CDD" id="cd00609">
    <property type="entry name" value="AAT_like"/>
    <property type="match status" value="1"/>
</dbReference>
<comment type="cofactor">
    <cofactor evidence="1 6">
        <name>pyridoxal 5'-phosphate</name>
        <dbReference type="ChEBI" id="CHEBI:597326"/>
    </cofactor>
</comment>
<dbReference type="SUPFAM" id="SSF53383">
    <property type="entry name" value="PLP-dependent transferases"/>
    <property type="match status" value="1"/>
</dbReference>
<dbReference type="PROSITE" id="PS00105">
    <property type="entry name" value="AA_TRANSFER_CLASS_1"/>
    <property type="match status" value="1"/>
</dbReference>
<dbReference type="InterPro" id="IPR004838">
    <property type="entry name" value="NHTrfase_class1_PyrdxlP-BS"/>
</dbReference>
<reference evidence="8 9" key="1">
    <citation type="journal article" date="2015" name="Genome Announc.">
        <title>Expanding the biotechnology potential of lactobacilli through comparative genomics of 213 strains and associated genera.</title>
        <authorList>
            <person name="Sun Z."/>
            <person name="Harris H.M."/>
            <person name="McCann A."/>
            <person name="Guo C."/>
            <person name="Argimon S."/>
            <person name="Zhang W."/>
            <person name="Yang X."/>
            <person name="Jeffery I.B."/>
            <person name="Cooney J.C."/>
            <person name="Kagawa T.F."/>
            <person name="Liu W."/>
            <person name="Song Y."/>
            <person name="Salvetti E."/>
            <person name="Wrobel A."/>
            <person name="Rasinkangas P."/>
            <person name="Parkhill J."/>
            <person name="Rea M.C."/>
            <person name="O'Sullivan O."/>
            <person name="Ritari J."/>
            <person name="Douillard F.P."/>
            <person name="Paul Ross R."/>
            <person name="Yang R."/>
            <person name="Briner A.E."/>
            <person name="Felis G.E."/>
            <person name="de Vos W.M."/>
            <person name="Barrangou R."/>
            <person name="Klaenhammer T.R."/>
            <person name="Caufield P.W."/>
            <person name="Cui Y."/>
            <person name="Zhang H."/>
            <person name="O'Toole P.W."/>
        </authorList>
    </citation>
    <scope>NUCLEOTIDE SEQUENCE [LARGE SCALE GENOMIC DNA]</scope>
    <source>
        <strain evidence="8 9">DSM 20534</strain>
    </source>
</reference>
<dbReference type="InterPro" id="IPR015424">
    <property type="entry name" value="PyrdxlP-dep_Trfase"/>
</dbReference>
<comment type="caution">
    <text evidence="8">The sequence shown here is derived from an EMBL/GenBank/DDBJ whole genome shotgun (WGS) entry which is preliminary data.</text>
</comment>
<dbReference type="EC" id="2.6.1.-" evidence="6"/>
<dbReference type="PATRIC" id="fig|1423722.3.peg.1024"/>
<sequence length="402" mass="43977">MPQLRTALAQNFNQAVNQIRPSAIREFDQQISDIDGIIKLTLGQPDFNVPEHVKEAAVRSINENHSGYTPQRGIPELRQAISDYLLQTTSVRYSPESEIVVTVGASEAIMSSLAAILNPGDKVIVPTPAFPLYFAAVELNQATVIPIDTSADEFVLTPEKLQAVLDEEPRVKAIILNYPNNPTGIEYTEQELVTLANVLKNHDIYVIADEIYNELTYGVTHHSIAALLPEQTIVINGLSKSHSMTGYRLGYFAAPADFVTKASKVHAFWVTCPSNPAQYAALEALTNGLQDAAVMRTAYEERLTYIKAEFRKMGFQIGQTTGAFYLFAGIPPTFNGDSTTFALALAKSAKVGVIPGAAFGPGGERYIRVSYASSLRDLQTAVKRISTFLKTNTSNTLEEVNK</sequence>
<dbReference type="PANTHER" id="PTHR46383:SF4">
    <property type="entry name" value="AMINOTRANSFERASE"/>
    <property type="match status" value="1"/>
</dbReference>
<keyword evidence="4 6" id="KW-0808">Transferase</keyword>
<dbReference type="GO" id="GO:0030170">
    <property type="term" value="F:pyridoxal phosphate binding"/>
    <property type="evidence" value="ECO:0007669"/>
    <property type="project" value="InterPro"/>
</dbReference>
<feature type="domain" description="Aminotransferase class I/classII large" evidence="7">
    <location>
        <begin position="37"/>
        <end position="385"/>
    </location>
</feature>
<evidence type="ECO:0000313" key="8">
    <source>
        <dbReference type="EMBL" id="KRK38228.1"/>
    </source>
</evidence>
<dbReference type="InterPro" id="IPR015422">
    <property type="entry name" value="PyrdxlP-dep_Trfase_small"/>
</dbReference>
<evidence type="ECO:0000256" key="3">
    <source>
        <dbReference type="ARBA" id="ARBA00022576"/>
    </source>
</evidence>
<evidence type="ECO:0000256" key="1">
    <source>
        <dbReference type="ARBA" id="ARBA00001933"/>
    </source>
</evidence>
<evidence type="ECO:0000256" key="4">
    <source>
        <dbReference type="ARBA" id="ARBA00022679"/>
    </source>
</evidence>
<dbReference type="InterPro" id="IPR004839">
    <property type="entry name" value="Aminotransferase_I/II_large"/>
</dbReference>
<dbReference type="GO" id="GO:0008483">
    <property type="term" value="F:transaminase activity"/>
    <property type="evidence" value="ECO:0007669"/>
    <property type="project" value="UniProtKB-KW"/>
</dbReference>
<dbReference type="EMBL" id="AZCV01000002">
    <property type="protein sequence ID" value="KRK38228.1"/>
    <property type="molecule type" value="Genomic_DNA"/>
</dbReference>
<accession>A0A0R1H352</accession>
<dbReference type="Gene3D" id="3.90.1150.10">
    <property type="entry name" value="Aspartate Aminotransferase, domain 1"/>
    <property type="match status" value="1"/>
</dbReference>
<evidence type="ECO:0000256" key="6">
    <source>
        <dbReference type="RuleBase" id="RU000481"/>
    </source>
</evidence>
<protein>
    <recommendedName>
        <fullName evidence="6">Aminotransferase</fullName>
        <ecNumber evidence="6">2.6.1.-</ecNumber>
    </recommendedName>
</protein>
<keyword evidence="5" id="KW-0663">Pyridoxal phosphate</keyword>